<name>A0ABX0V143_9HYPH</name>
<dbReference type="SUPFAM" id="SSF82689">
    <property type="entry name" value="Mechanosensitive channel protein MscS (YggB), C-terminal domain"/>
    <property type="match status" value="1"/>
</dbReference>
<evidence type="ECO:0000256" key="5">
    <source>
        <dbReference type="ARBA" id="ARBA00022989"/>
    </source>
</evidence>
<evidence type="ECO:0000259" key="9">
    <source>
        <dbReference type="Pfam" id="PF12607"/>
    </source>
</evidence>
<evidence type="ECO:0000256" key="4">
    <source>
        <dbReference type="ARBA" id="ARBA00022692"/>
    </source>
</evidence>
<keyword evidence="12" id="KW-1185">Reference proteome</keyword>
<comment type="caution">
    <text evidence="11">The sequence shown here is derived from an EMBL/GenBank/DDBJ whole genome shotgun (WGS) entry which is preliminary data.</text>
</comment>
<dbReference type="InterPro" id="IPR011014">
    <property type="entry name" value="MscS_channel_TM-2"/>
</dbReference>
<feature type="transmembrane region" description="Helical" evidence="7">
    <location>
        <begin position="336"/>
        <end position="360"/>
    </location>
</feature>
<feature type="domain" description="Mechanosensitive ion channel MscS" evidence="8">
    <location>
        <begin position="625"/>
        <end position="689"/>
    </location>
</feature>
<evidence type="ECO:0000256" key="1">
    <source>
        <dbReference type="ARBA" id="ARBA00004651"/>
    </source>
</evidence>
<dbReference type="Gene3D" id="1.10.287.1260">
    <property type="match status" value="1"/>
</dbReference>
<dbReference type="Proteomes" id="UP001429580">
    <property type="component" value="Unassembled WGS sequence"/>
</dbReference>
<evidence type="ECO:0000259" key="8">
    <source>
        <dbReference type="Pfam" id="PF00924"/>
    </source>
</evidence>
<keyword evidence="4 7" id="KW-0812">Transmembrane</keyword>
<organism evidence="11 12">
    <name type="scientific">Pseudochelatococcus lubricantis</name>
    <dbReference type="NCBI Taxonomy" id="1538102"/>
    <lineage>
        <taxon>Bacteria</taxon>
        <taxon>Pseudomonadati</taxon>
        <taxon>Pseudomonadota</taxon>
        <taxon>Alphaproteobacteria</taxon>
        <taxon>Hyphomicrobiales</taxon>
        <taxon>Chelatococcaceae</taxon>
        <taxon>Pseudochelatococcus</taxon>
    </lineage>
</organism>
<feature type="transmembrane region" description="Helical" evidence="7">
    <location>
        <begin position="209"/>
        <end position="228"/>
    </location>
</feature>
<dbReference type="Gene3D" id="3.30.70.100">
    <property type="match status" value="1"/>
</dbReference>
<proteinExistence type="inferred from homology"/>
<dbReference type="Pfam" id="PF00924">
    <property type="entry name" value="MS_channel_2nd"/>
    <property type="match status" value="1"/>
</dbReference>
<protein>
    <submittedName>
        <fullName evidence="11">Small-conductance mechanosensitive channel</fullName>
    </submittedName>
</protein>
<evidence type="ECO:0000313" key="12">
    <source>
        <dbReference type="Proteomes" id="UP001429580"/>
    </source>
</evidence>
<dbReference type="PANTHER" id="PTHR30347">
    <property type="entry name" value="POTASSIUM CHANNEL RELATED"/>
    <property type="match status" value="1"/>
</dbReference>
<dbReference type="InterPro" id="IPR022249">
    <property type="entry name" value="DUF3772"/>
</dbReference>
<dbReference type="InterPro" id="IPR010920">
    <property type="entry name" value="LSM_dom_sf"/>
</dbReference>
<comment type="similarity">
    <text evidence="2">Belongs to the MscS (TC 1.A.23) family.</text>
</comment>
<feature type="transmembrane region" description="Helical" evidence="7">
    <location>
        <begin position="434"/>
        <end position="455"/>
    </location>
</feature>
<dbReference type="PANTHER" id="PTHR30347:SF9">
    <property type="entry name" value="MINICONDUCTANCE MECHANOSENSITIVE CHANNEL MSCM"/>
    <property type="match status" value="1"/>
</dbReference>
<keyword evidence="3" id="KW-1003">Cell membrane</keyword>
<accession>A0ABX0V143</accession>
<reference evidence="11 12" key="1">
    <citation type="submission" date="2020-03" db="EMBL/GenBank/DDBJ databases">
        <title>Genomic Encyclopedia of Type Strains, Phase IV (KMG-IV): sequencing the most valuable type-strain genomes for metagenomic binning, comparative biology and taxonomic classification.</title>
        <authorList>
            <person name="Goeker M."/>
        </authorList>
    </citation>
    <scope>NUCLEOTIDE SEQUENCE [LARGE SCALE GENOMIC DNA]</scope>
    <source>
        <strain evidence="11 12">DSM 103870</strain>
    </source>
</reference>
<dbReference type="Pfam" id="PF12607">
    <property type="entry name" value="DUF3772"/>
    <property type="match status" value="1"/>
</dbReference>
<dbReference type="InterPro" id="IPR023408">
    <property type="entry name" value="MscS_beta-dom_sf"/>
</dbReference>
<feature type="transmembrane region" description="Helical" evidence="7">
    <location>
        <begin position="489"/>
        <end position="513"/>
    </location>
</feature>
<feature type="transmembrane region" description="Helical" evidence="7">
    <location>
        <begin position="404"/>
        <end position="428"/>
    </location>
</feature>
<dbReference type="InterPro" id="IPR052702">
    <property type="entry name" value="MscS-like_channel"/>
</dbReference>
<evidence type="ECO:0000256" key="3">
    <source>
        <dbReference type="ARBA" id="ARBA00022475"/>
    </source>
</evidence>
<keyword evidence="5 7" id="KW-1133">Transmembrane helix</keyword>
<dbReference type="InterPro" id="IPR011066">
    <property type="entry name" value="MscS_channel_C_sf"/>
</dbReference>
<dbReference type="InterPro" id="IPR049278">
    <property type="entry name" value="MS_channel_C"/>
</dbReference>
<comment type="subcellular location">
    <subcellularLocation>
        <location evidence="1">Cell membrane</location>
        <topology evidence="1">Multi-pass membrane protein</topology>
    </subcellularLocation>
</comment>
<dbReference type="InterPro" id="IPR006685">
    <property type="entry name" value="MscS_channel_2nd"/>
</dbReference>
<gene>
    <name evidence="11" type="ORF">FHS82_001846</name>
</gene>
<dbReference type="Gene3D" id="2.30.30.60">
    <property type="match status" value="1"/>
</dbReference>
<feature type="domain" description="DUF3772" evidence="9">
    <location>
        <begin position="135"/>
        <end position="187"/>
    </location>
</feature>
<feature type="transmembrane region" description="Helical" evidence="7">
    <location>
        <begin position="281"/>
        <end position="301"/>
    </location>
</feature>
<dbReference type="SUPFAM" id="SSF82861">
    <property type="entry name" value="Mechanosensitive channel protein MscS (YggB), transmembrane region"/>
    <property type="match status" value="1"/>
</dbReference>
<dbReference type="SUPFAM" id="SSF50182">
    <property type="entry name" value="Sm-like ribonucleoproteins"/>
    <property type="match status" value="1"/>
</dbReference>
<evidence type="ECO:0000256" key="6">
    <source>
        <dbReference type="ARBA" id="ARBA00023136"/>
    </source>
</evidence>
<sequence length="815" mass="88317">MPRTATVFSGFLLLLIGCILFIGVSVSPALTATDPVPLNQRLDTLRSALEQTDKELEADGRTDADLSRLRQSVEDARVDILAIIDELTPRAAALNAQLEQLGAKPEQGAQPESENIASERADKSAALAELNAGVKLAETLMVQANQISTRISDLRRTAFARSLFARSSSLWNPSLWRMAGEALPGDLYVMNRAFGNWGADLLRRFQEGGLGYVVAAAVVGVLLHWLRLRVLPRLTWRDPDITEPSRLEKVLKALGITLARSVPMAGANLVLYLALQSENLLGGRIAPVISWFLFGIVFLVFMRALSDALFAPDLTAWRLFEVDDETARHLSSVTNLGTIVILTGTVAQAVVAAIGAGLPLVVLTDGVWALTVAGLMVWALRGLKRPEPSDTDDFGPYVSPEADYQGIVVAISWLAVLAIVLAVTIGYIAFASFIVGQIVWILSVLGLYFLLRVFVEELVEKLPGRHSRASLFLQTNIGLRRRAVEQLSVITAGILKIVLLGVVVLLIIAPWGMETNDLYTSFHAVRVGFSIGEISISPIDIMTAALTFAVMMAVTHALQRWLENKYLPTTGFDAGIRNSIRTAVGYVGFFLAVALASTQLGLSLSRISLVAGALSVGVGFGLQSVVNNFVSGLILLWERPIRVGDWVVVGSDQGYVRRINVRATEIETFDRASVIVPNSNLVSGVVKNWLHSGRTGRITISVGVAYDSDEDEVRRVMTDCAKAHPSVMKHPEPVAFLMEFTDTKMRFDMLCFIGNIQESLTVTSQLNLAVLKQLRALGYVPPRPLAPETWHVGGAAPAVTPVGAPKLPPESPDAS</sequence>
<feature type="domain" description="Mechanosensitive ion channel MscS C-terminal" evidence="10">
    <location>
        <begin position="698"/>
        <end position="775"/>
    </location>
</feature>
<dbReference type="PROSITE" id="PS51257">
    <property type="entry name" value="PROKAR_LIPOPROTEIN"/>
    <property type="match status" value="1"/>
</dbReference>
<dbReference type="EMBL" id="JAASQI010000003">
    <property type="protein sequence ID" value="NIJ58010.1"/>
    <property type="molecule type" value="Genomic_DNA"/>
</dbReference>
<feature type="transmembrane region" description="Helical" evidence="7">
    <location>
        <begin position="541"/>
        <end position="562"/>
    </location>
</feature>
<dbReference type="RefSeq" id="WP_166951241.1">
    <property type="nucleotide sequence ID" value="NZ_JAASQI010000003.1"/>
</dbReference>
<evidence type="ECO:0000256" key="2">
    <source>
        <dbReference type="ARBA" id="ARBA00008017"/>
    </source>
</evidence>
<evidence type="ECO:0000259" key="10">
    <source>
        <dbReference type="Pfam" id="PF21082"/>
    </source>
</evidence>
<feature type="transmembrane region" description="Helical" evidence="7">
    <location>
        <begin position="583"/>
        <end position="602"/>
    </location>
</feature>
<evidence type="ECO:0000313" key="11">
    <source>
        <dbReference type="EMBL" id="NIJ58010.1"/>
    </source>
</evidence>
<dbReference type="Pfam" id="PF21082">
    <property type="entry name" value="MS_channel_3rd"/>
    <property type="match status" value="1"/>
</dbReference>
<evidence type="ECO:0000256" key="7">
    <source>
        <dbReference type="SAM" id="Phobius"/>
    </source>
</evidence>
<keyword evidence="6 7" id="KW-0472">Membrane</keyword>